<gene>
    <name evidence="1" type="ORF">ACFOX0_06450</name>
</gene>
<evidence type="ECO:0000313" key="2">
    <source>
        <dbReference type="Proteomes" id="UP001595868"/>
    </source>
</evidence>
<dbReference type="InterPro" id="IPR043129">
    <property type="entry name" value="ATPase_NBD"/>
</dbReference>
<reference evidence="2" key="1">
    <citation type="journal article" date="2019" name="Int. J. Syst. Evol. Microbiol.">
        <title>The Global Catalogue of Microorganisms (GCM) 10K type strain sequencing project: providing services to taxonomists for standard genome sequencing and annotation.</title>
        <authorList>
            <consortium name="The Broad Institute Genomics Platform"/>
            <consortium name="The Broad Institute Genome Sequencing Center for Infectious Disease"/>
            <person name="Wu L."/>
            <person name="Ma J."/>
        </authorList>
    </citation>
    <scope>NUCLEOTIDE SEQUENCE [LARGE SCALE GENOMIC DNA]</scope>
    <source>
        <strain evidence="2">2902at01</strain>
    </source>
</reference>
<protein>
    <submittedName>
        <fullName evidence="1">Cell shape-determining protein MreB</fullName>
    </submittedName>
</protein>
<dbReference type="EMBL" id="JBHSBN010000003">
    <property type="protein sequence ID" value="MFC4105577.1"/>
    <property type="molecule type" value="Genomic_DNA"/>
</dbReference>
<organism evidence="1 2">
    <name type="scientific">Micromonospora zhanjiangensis</name>
    <dbReference type="NCBI Taxonomy" id="1522057"/>
    <lineage>
        <taxon>Bacteria</taxon>
        <taxon>Bacillati</taxon>
        <taxon>Actinomycetota</taxon>
        <taxon>Actinomycetes</taxon>
        <taxon>Micromonosporales</taxon>
        <taxon>Micromonosporaceae</taxon>
        <taxon>Micromonospora</taxon>
    </lineage>
</organism>
<name>A0ABV8KHZ1_9ACTN</name>
<accession>A0ABV8KHZ1</accession>
<proteinExistence type="predicted"/>
<comment type="caution">
    <text evidence="1">The sequence shown here is derived from an EMBL/GenBank/DDBJ whole genome shotgun (WGS) entry which is preliminary data.</text>
</comment>
<dbReference type="RefSeq" id="WP_377542713.1">
    <property type="nucleotide sequence ID" value="NZ_JBHSBN010000003.1"/>
</dbReference>
<dbReference type="Proteomes" id="UP001595868">
    <property type="component" value="Unassembled WGS sequence"/>
</dbReference>
<dbReference type="Gene3D" id="3.30.420.40">
    <property type="match status" value="1"/>
</dbReference>
<evidence type="ECO:0000313" key="1">
    <source>
        <dbReference type="EMBL" id="MFC4105577.1"/>
    </source>
</evidence>
<keyword evidence="2" id="KW-1185">Reference proteome</keyword>
<sequence length="272" mass="28208">MPGDVTSRQASTRITELVVGHSHTTRPPVAVRPEPMAVDLGSARLRIWLGPGGVLNVPVGQGLRRPVVQRGRIVDGAACVSELRRLVREHHSPVSVGALVVACRPVLATPAELDTTRRVLSAVLAPSRLIFVDTVRAGAVGAGAVAGTLLLADVGAQLTEVAVLRDGRVVAARRAEVGTRDLNHAVTEDMLAETAIRLIRELRQEPAARPLVGAALTRGVLVVGDGATRPDLIARLVAVLGVPVHRAALPRTAALTGAGMAAVAAVRHPAGT</sequence>
<dbReference type="SUPFAM" id="SSF53067">
    <property type="entry name" value="Actin-like ATPase domain"/>
    <property type="match status" value="1"/>
</dbReference>